<dbReference type="PANTHER" id="PTHR45436:SF5">
    <property type="entry name" value="SENSOR HISTIDINE KINASE TRCS"/>
    <property type="match status" value="1"/>
</dbReference>
<keyword evidence="8 11" id="KW-1133">Transmembrane helix</keyword>
<evidence type="ECO:0000256" key="4">
    <source>
        <dbReference type="ARBA" id="ARBA00022553"/>
    </source>
</evidence>
<dbReference type="InterPro" id="IPR003661">
    <property type="entry name" value="HisK_dim/P_dom"/>
</dbReference>
<evidence type="ECO:0000259" key="13">
    <source>
        <dbReference type="PROSITE" id="PS50885"/>
    </source>
</evidence>
<keyword evidence="5" id="KW-0808">Transferase</keyword>
<comment type="subcellular location">
    <subcellularLocation>
        <location evidence="2">Cell membrane</location>
    </subcellularLocation>
</comment>
<evidence type="ECO:0000313" key="14">
    <source>
        <dbReference type="EMBL" id="SFQ99012.1"/>
    </source>
</evidence>
<dbReference type="InterPro" id="IPR036890">
    <property type="entry name" value="HATPase_C_sf"/>
</dbReference>
<evidence type="ECO:0000313" key="15">
    <source>
        <dbReference type="Proteomes" id="UP000198583"/>
    </source>
</evidence>
<evidence type="ECO:0000256" key="8">
    <source>
        <dbReference type="ARBA" id="ARBA00022989"/>
    </source>
</evidence>
<comment type="catalytic activity">
    <reaction evidence="1">
        <text>ATP + protein L-histidine = ADP + protein N-phospho-L-histidine.</text>
        <dbReference type="EC" id="2.7.13.3"/>
    </reaction>
</comment>
<evidence type="ECO:0000256" key="6">
    <source>
        <dbReference type="ARBA" id="ARBA00022692"/>
    </source>
</evidence>
<dbReference type="CDD" id="cd00082">
    <property type="entry name" value="HisKA"/>
    <property type="match status" value="1"/>
</dbReference>
<feature type="domain" description="HAMP" evidence="13">
    <location>
        <begin position="148"/>
        <end position="200"/>
    </location>
</feature>
<keyword evidence="6 11" id="KW-0812">Transmembrane</keyword>
<dbReference type="PROSITE" id="PS50885">
    <property type="entry name" value="HAMP"/>
    <property type="match status" value="1"/>
</dbReference>
<dbReference type="InterPro" id="IPR036097">
    <property type="entry name" value="HisK_dim/P_sf"/>
</dbReference>
<dbReference type="GO" id="GO:0000155">
    <property type="term" value="F:phosphorelay sensor kinase activity"/>
    <property type="evidence" value="ECO:0007669"/>
    <property type="project" value="InterPro"/>
</dbReference>
<evidence type="ECO:0000259" key="12">
    <source>
        <dbReference type="PROSITE" id="PS50109"/>
    </source>
</evidence>
<feature type="transmembrane region" description="Helical" evidence="11">
    <location>
        <begin position="6"/>
        <end position="28"/>
    </location>
</feature>
<evidence type="ECO:0000256" key="10">
    <source>
        <dbReference type="ARBA" id="ARBA00023136"/>
    </source>
</evidence>
<dbReference type="Pfam" id="PF00512">
    <property type="entry name" value="HisKA"/>
    <property type="match status" value="1"/>
</dbReference>
<dbReference type="OrthoDB" id="9786919at2"/>
<gene>
    <name evidence="14" type="ORF">SAMN04488564_101764</name>
</gene>
<dbReference type="Gene3D" id="1.10.287.130">
    <property type="match status" value="1"/>
</dbReference>
<dbReference type="PRINTS" id="PR00344">
    <property type="entry name" value="BCTRLSENSOR"/>
</dbReference>
<evidence type="ECO:0000256" key="2">
    <source>
        <dbReference type="ARBA" id="ARBA00004236"/>
    </source>
</evidence>
<organism evidence="14 15">
    <name type="scientific">Lentzea waywayandensis</name>
    <dbReference type="NCBI Taxonomy" id="84724"/>
    <lineage>
        <taxon>Bacteria</taxon>
        <taxon>Bacillati</taxon>
        <taxon>Actinomycetota</taxon>
        <taxon>Actinomycetes</taxon>
        <taxon>Pseudonocardiales</taxon>
        <taxon>Pseudonocardiaceae</taxon>
        <taxon>Lentzea</taxon>
    </lineage>
</organism>
<evidence type="ECO:0000256" key="9">
    <source>
        <dbReference type="ARBA" id="ARBA00023012"/>
    </source>
</evidence>
<accession>A0A1I6D101</accession>
<dbReference type="EC" id="2.7.13.3" evidence="3"/>
<dbReference type="STRING" id="84724.SAMN04488564_101764"/>
<dbReference type="Gene3D" id="3.30.565.10">
    <property type="entry name" value="Histidine kinase-like ATPase, C-terminal domain"/>
    <property type="match status" value="1"/>
</dbReference>
<dbReference type="InterPro" id="IPR003660">
    <property type="entry name" value="HAMP_dom"/>
</dbReference>
<dbReference type="SMART" id="SM00304">
    <property type="entry name" value="HAMP"/>
    <property type="match status" value="1"/>
</dbReference>
<dbReference type="RefSeq" id="WP_093588281.1">
    <property type="nucleotide sequence ID" value="NZ_FOYL01000001.1"/>
</dbReference>
<dbReference type="InterPro" id="IPR003594">
    <property type="entry name" value="HATPase_dom"/>
</dbReference>
<dbReference type="SMART" id="SM00388">
    <property type="entry name" value="HisKA"/>
    <property type="match status" value="1"/>
</dbReference>
<proteinExistence type="predicted"/>
<dbReference type="InterPro" id="IPR005467">
    <property type="entry name" value="His_kinase_dom"/>
</dbReference>
<dbReference type="SMART" id="SM00387">
    <property type="entry name" value="HATPase_c"/>
    <property type="match status" value="1"/>
</dbReference>
<reference evidence="15" key="1">
    <citation type="submission" date="2016-10" db="EMBL/GenBank/DDBJ databases">
        <authorList>
            <person name="Varghese N."/>
            <person name="Submissions S."/>
        </authorList>
    </citation>
    <scope>NUCLEOTIDE SEQUENCE [LARGE SCALE GENOMIC DNA]</scope>
    <source>
        <strain evidence="15">DSM 44232</strain>
    </source>
</reference>
<dbReference type="SUPFAM" id="SSF158472">
    <property type="entry name" value="HAMP domain-like"/>
    <property type="match status" value="1"/>
</dbReference>
<dbReference type="InterPro" id="IPR050428">
    <property type="entry name" value="TCS_sensor_his_kinase"/>
</dbReference>
<name>A0A1I6D101_9PSEU</name>
<protein>
    <recommendedName>
        <fullName evidence="3">histidine kinase</fullName>
        <ecNumber evidence="3">2.7.13.3</ecNumber>
    </recommendedName>
</protein>
<keyword evidence="4" id="KW-0597">Phosphoprotein</keyword>
<evidence type="ECO:0000256" key="1">
    <source>
        <dbReference type="ARBA" id="ARBA00000085"/>
    </source>
</evidence>
<dbReference type="SUPFAM" id="SSF55874">
    <property type="entry name" value="ATPase domain of HSP90 chaperone/DNA topoisomerase II/histidine kinase"/>
    <property type="match status" value="1"/>
</dbReference>
<feature type="domain" description="Histidine kinase" evidence="12">
    <location>
        <begin position="208"/>
        <end position="415"/>
    </location>
</feature>
<dbReference type="Pfam" id="PF02518">
    <property type="entry name" value="HATPase_c"/>
    <property type="match status" value="1"/>
</dbReference>
<keyword evidence="7 14" id="KW-0418">Kinase</keyword>
<dbReference type="Gene3D" id="6.10.340.10">
    <property type="match status" value="1"/>
</dbReference>
<dbReference type="CDD" id="cd06225">
    <property type="entry name" value="HAMP"/>
    <property type="match status" value="1"/>
</dbReference>
<evidence type="ECO:0000256" key="7">
    <source>
        <dbReference type="ARBA" id="ARBA00022777"/>
    </source>
</evidence>
<dbReference type="SUPFAM" id="SSF47384">
    <property type="entry name" value="Homodimeric domain of signal transducing histidine kinase"/>
    <property type="match status" value="1"/>
</dbReference>
<evidence type="ECO:0000256" key="11">
    <source>
        <dbReference type="SAM" id="Phobius"/>
    </source>
</evidence>
<sequence>MIRQLAWSYVLLVAVAIAAFTVPVAFTLNQQIYGDAENTARREAETAALLLASGDTRSLNALVDAYERQTPGQIDVLEPQAESTVWDDEGLKLTVPATTPDGTVAGAIRLSYPDGPITQRLWQIWGFRAALAVGVLILAAFLGLWLARRVTRPLRELNAMAGRLRDGDLSARAEETGPPETRTLARTLNTATETIGTLVGSQRAFIGDASHQLRTPLTALRLSLDNVADGVDDPVVREDVEMATAEVVRMSRLVNGLLALARAEADVPHPEPVQVLDVVAERFTAWRAAADERSISLVSEGFDIRVLATPGHLEQVLDNVLSNALEVSPDGATILVRTTRPGLLEIVDAGPGLPEADRARAFDRFWRGQGLTGKGGSGLGLAIVKQLVTDDGGAVSLEEASSGGLCVRIRLSPASPTSGGSR</sequence>
<dbReference type="PROSITE" id="PS50109">
    <property type="entry name" value="HIS_KIN"/>
    <property type="match status" value="1"/>
</dbReference>
<keyword evidence="9" id="KW-0902">Two-component regulatory system</keyword>
<keyword evidence="15" id="KW-1185">Reference proteome</keyword>
<dbReference type="AlphaFoldDB" id="A0A1I6D101"/>
<keyword evidence="10 11" id="KW-0472">Membrane</keyword>
<dbReference type="PANTHER" id="PTHR45436">
    <property type="entry name" value="SENSOR HISTIDINE KINASE YKOH"/>
    <property type="match status" value="1"/>
</dbReference>
<dbReference type="InterPro" id="IPR004358">
    <property type="entry name" value="Sig_transdc_His_kin-like_C"/>
</dbReference>
<dbReference type="Pfam" id="PF00672">
    <property type="entry name" value="HAMP"/>
    <property type="match status" value="1"/>
</dbReference>
<feature type="transmembrane region" description="Helical" evidence="11">
    <location>
        <begin position="129"/>
        <end position="147"/>
    </location>
</feature>
<dbReference type="GO" id="GO:0005886">
    <property type="term" value="C:plasma membrane"/>
    <property type="evidence" value="ECO:0007669"/>
    <property type="project" value="UniProtKB-SubCell"/>
</dbReference>
<dbReference type="Proteomes" id="UP000198583">
    <property type="component" value="Unassembled WGS sequence"/>
</dbReference>
<evidence type="ECO:0000256" key="5">
    <source>
        <dbReference type="ARBA" id="ARBA00022679"/>
    </source>
</evidence>
<evidence type="ECO:0000256" key="3">
    <source>
        <dbReference type="ARBA" id="ARBA00012438"/>
    </source>
</evidence>
<dbReference type="CDD" id="cd00075">
    <property type="entry name" value="HATPase"/>
    <property type="match status" value="1"/>
</dbReference>
<dbReference type="EMBL" id="FOYL01000001">
    <property type="protein sequence ID" value="SFQ99012.1"/>
    <property type="molecule type" value="Genomic_DNA"/>
</dbReference>